<dbReference type="PRINTS" id="PR01036">
    <property type="entry name" value="TCRTETB"/>
</dbReference>
<dbReference type="PANTHER" id="PTHR42718">
    <property type="entry name" value="MAJOR FACILITATOR SUPERFAMILY MULTIDRUG TRANSPORTER MFSC"/>
    <property type="match status" value="1"/>
</dbReference>
<dbReference type="CDD" id="cd17321">
    <property type="entry name" value="MFS_MMR_MDR_like"/>
    <property type="match status" value="1"/>
</dbReference>
<feature type="domain" description="Major facilitator superfamily (MFS) profile" evidence="9">
    <location>
        <begin position="28"/>
        <end position="457"/>
    </location>
</feature>
<dbReference type="InterPro" id="IPR020846">
    <property type="entry name" value="MFS_dom"/>
</dbReference>
<feature type="compositionally biased region" description="Polar residues" evidence="7">
    <location>
        <begin position="1"/>
        <end position="15"/>
    </location>
</feature>
<feature type="transmembrane region" description="Helical" evidence="8">
    <location>
        <begin position="235"/>
        <end position="252"/>
    </location>
</feature>
<dbReference type="InterPro" id="IPR011701">
    <property type="entry name" value="MFS"/>
</dbReference>
<feature type="transmembrane region" description="Helical" evidence="8">
    <location>
        <begin position="402"/>
        <end position="422"/>
    </location>
</feature>
<reference evidence="10 11" key="1">
    <citation type="submission" date="2023-07" db="EMBL/GenBank/DDBJ databases">
        <title>Sorghum-associated microbial communities from plants grown in Nebraska, USA.</title>
        <authorList>
            <person name="Schachtman D."/>
        </authorList>
    </citation>
    <scope>NUCLEOTIDE SEQUENCE [LARGE SCALE GENOMIC DNA]</scope>
    <source>
        <strain evidence="10 11">CC258</strain>
    </source>
</reference>
<protein>
    <submittedName>
        <fullName evidence="10">DHA2 family metal-tetracycline-proton antiporter-like MFS transporter</fullName>
    </submittedName>
</protein>
<keyword evidence="4 8" id="KW-0812">Transmembrane</keyword>
<gene>
    <name evidence="10" type="ORF">J2736_004601</name>
</gene>
<evidence type="ECO:0000259" key="9">
    <source>
        <dbReference type="PROSITE" id="PS50850"/>
    </source>
</evidence>
<dbReference type="PANTHER" id="PTHR42718:SF46">
    <property type="entry name" value="BLR6921 PROTEIN"/>
    <property type="match status" value="1"/>
</dbReference>
<feature type="transmembrane region" description="Helical" evidence="8">
    <location>
        <begin position="301"/>
        <end position="324"/>
    </location>
</feature>
<evidence type="ECO:0000256" key="5">
    <source>
        <dbReference type="ARBA" id="ARBA00022989"/>
    </source>
</evidence>
<dbReference type="Gene3D" id="1.20.1720.10">
    <property type="entry name" value="Multidrug resistance protein D"/>
    <property type="match status" value="1"/>
</dbReference>
<feature type="transmembrane region" description="Helical" evidence="8">
    <location>
        <begin position="273"/>
        <end position="295"/>
    </location>
</feature>
<evidence type="ECO:0000256" key="2">
    <source>
        <dbReference type="ARBA" id="ARBA00022448"/>
    </source>
</evidence>
<organism evidence="10 11">
    <name type="scientific">Paenibacillus qinlingensis</name>
    <dbReference type="NCBI Taxonomy" id="1837343"/>
    <lineage>
        <taxon>Bacteria</taxon>
        <taxon>Bacillati</taxon>
        <taxon>Bacillota</taxon>
        <taxon>Bacilli</taxon>
        <taxon>Bacillales</taxon>
        <taxon>Paenibacillaceae</taxon>
        <taxon>Paenibacillus</taxon>
    </lineage>
</organism>
<keyword evidence="2" id="KW-0813">Transport</keyword>
<feature type="transmembrane region" description="Helical" evidence="8">
    <location>
        <begin position="152"/>
        <end position="174"/>
    </location>
</feature>
<keyword evidence="6 8" id="KW-0472">Membrane</keyword>
<dbReference type="Pfam" id="PF07690">
    <property type="entry name" value="MFS_1"/>
    <property type="match status" value="1"/>
</dbReference>
<keyword evidence="3" id="KW-1003">Cell membrane</keyword>
<feature type="transmembrane region" description="Helical" evidence="8">
    <location>
        <begin position="94"/>
        <end position="111"/>
    </location>
</feature>
<evidence type="ECO:0000313" key="11">
    <source>
        <dbReference type="Proteomes" id="UP001267290"/>
    </source>
</evidence>
<evidence type="ECO:0000256" key="3">
    <source>
        <dbReference type="ARBA" id="ARBA00022475"/>
    </source>
</evidence>
<feature type="transmembrane region" description="Helical" evidence="8">
    <location>
        <begin position="117"/>
        <end position="140"/>
    </location>
</feature>
<feature type="transmembrane region" description="Helical" evidence="8">
    <location>
        <begin position="180"/>
        <end position="201"/>
    </location>
</feature>
<feature type="transmembrane region" description="Helical" evidence="8">
    <location>
        <begin position="28"/>
        <end position="50"/>
    </location>
</feature>
<accession>A0ABU1P1G1</accession>
<dbReference type="PROSITE" id="PS50850">
    <property type="entry name" value="MFS"/>
    <property type="match status" value="1"/>
</dbReference>
<dbReference type="Gene3D" id="1.20.1250.20">
    <property type="entry name" value="MFS general substrate transporter like domains"/>
    <property type="match status" value="1"/>
</dbReference>
<dbReference type="Proteomes" id="UP001267290">
    <property type="component" value="Unassembled WGS sequence"/>
</dbReference>
<keyword evidence="11" id="KW-1185">Reference proteome</keyword>
<feature type="transmembrane region" description="Helical" evidence="8">
    <location>
        <begin position="359"/>
        <end position="381"/>
    </location>
</feature>
<dbReference type="InterPro" id="IPR036259">
    <property type="entry name" value="MFS_trans_sf"/>
</dbReference>
<dbReference type="EMBL" id="JAVDSB010000010">
    <property type="protein sequence ID" value="MDR6553394.1"/>
    <property type="molecule type" value="Genomic_DNA"/>
</dbReference>
<evidence type="ECO:0000256" key="4">
    <source>
        <dbReference type="ARBA" id="ARBA00022692"/>
    </source>
</evidence>
<feature type="transmembrane region" description="Helical" evidence="8">
    <location>
        <begin position="213"/>
        <end position="229"/>
    </location>
</feature>
<evidence type="ECO:0000256" key="1">
    <source>
        <dbReference type="ARBA" id="ARBA00004651"/>
    </source>
</evidence>
<feature type="region of interest" description="Disordered" evidence="7">
    <location>
        <begin position="1"/>
        <end position="20"/>
    </location>
</feature>
<name>A0ABU1P1G1_9BACL</name>
<feature type="transmembrane region" description="Helical" evidence="8">
    <location>
        <begin position="434"/>
        <end position="452"/>
    </location>
</feature>
<dbReference type="RefSeq" id="WP_310500867.1">
    <property type="nucleotide sequence ID" value="NZ_JAVDSB010000010.1"/>
</dbReference>
<evidence type="ECO:0000313" key="10">
    <source>
        <dbReference type="EMBL" id="MDR6553394.1"/>
    </source>
</evidence>
<evidence type="ECO:0000256" key="6">
    <source>
        <dbReference type="ARBA" id="ARBA00023136"/>
    </source>
</evidence>
<dbReference type="SUPFAM" id="SSF103473">
    <property type="entry name" value="MFS general substrate transporter"/>
    <property type="match status" value="1"/>
</dbReference>
<proteinExistence type="predicted"/>
<evidence type="ECO:0000256" key="8">
    <source>
        <dbReference type="SAM" id="Phobius"/>
    </source>
</evidence>
<keyword evidence="5 8" id="KW-1133">Transmembrane helix</keyword>
<feature type="transmembrane region" description="Helical" evidence="8">
    <location>
        <begin position="62"/>
        <end position="82"/>
    </location>
</feature>
<sequence>MSDNANSSAQGTTHAQPEMPGRLRETPVSWLLCFTIVLVIMNTMMFNLALPKISVQFELSPSTASWIVTGYSIIFAIASITYSRLSDFVPIRKLYVIALLSLGGASVLGLFTNSFGLLLLTRLIQASGAGAIPSLGIVLVTRYIPLSRRGRAMSLILSAASLGLGLGPVAGGSIVQYLGWHFLFVITGITLLLIPIFLILLPKEKAESGSFDFIGALLLGVGTTGLLLFLTSKSIVALLVGILAIALFTLRIRMASQPFVLPALFSDRPYMALSAIGVFSYMISFGFLFLAPQMLARVFGLAPLTSGLLLFPGALLAMLVSNRVGRIIDRYGNSALLRYVPWLMLLSTVLLALTASYSYYWIAALYILVSISFTTLSSAVSNELSRQLPKERIGSGMGLFQLLQFFSGAFAVALSGSALVWQKSLPLERAFDNLIWGMAVIAFLTIGSSILYNNYAKKRLTDLAATESVGRAAIPKTAIK</sequence>
<feature type="transmembrane region" description="Helical" evidence="8">
    <location>
        <begin position="336"/>
        <end position="353"/>
    </location>
</feature>
<comment type="subcellular location">
    <subcellularLocation>
        <location evidence="1">Cell membrane</location>
        <topology evidence="1">Multi-pass membrane protein</topology>
    </subcellularLocation>
</comment>
<comment type="caution">
    <text evidence="10">The sequence shown here is derived from an EMBL/GenBank/DDBJ whole genome shotgun (WGS) entry which is preliminary data.</text>
</comment>
<evidence type="ECO:0000256" key="7">
    <source>
        <dbReference type="SAM" id="MobiDB-lite"/>
    </source>
</evidence>